<dbReference type="InterPro" id="IPR029058">
    <property type="entry name" value="AB_hydrolase_fold"/>
</dbReference>
<keyword evidence="2" id="KW-1185">Reference proteome</keyword>
<accession>A0A9P5VHT3</accession>
<dbReference type="Proteomes" id="UP000696485">
    <property type="component" value="Unassembled WGS sequence"/>
</dbReference>
<comment type="caution">
    <text evidence="1">The sequence shown here is derived from an EMBL/GenBank/DDBJ whole genome shotgun (WGS) entry which is preliminary data.</text>
</comment>
<dbReference type="SUPFAM" id="SSF53474">
    <property type="entry name" value="alpha/beta-Hydrolases"/>
    <property type="match status" value="1"/>
</dbReference>
<dbReference type="Gene3D" id="3.40.50.1820">
    <property type="entry name" value="alpha/beta hydrolase"/>
    <property type="match status" value="1"/>
</dbReference>
<reference evidence="1" key="1">
    <citation type="journal article" date="2020" name="Fungal Divers.">
        <title>Resolving the Mortierellaceae phylogeny through synthesis of multi-gene phylogenetics and phylogenomics.</title>
        <authorList>
            <person name="Vandepol N."/>
            <person name="Liber J."/>
            <person name="Desiro A."/>
            <person name="Na H."/>
            <person name="Kennedy M."/>
            <person name="Barry K."/>
            <person name="Grigoriev I.V."/>
            <person name="Miller A.N."/>
            <person name="O'Donnell K."/>
            <person name="Stajich J.E."/>
            <person name="Bonito G."/>
        </authorList>
    </citation>
    <scope>NUCLEOTIDE SEQUENCE</scope>
    <source>
        <strain evidence="1">NVP1</strain>
    </source>
</reference>
<evidence type="ECO:0008006" key="3">
    <source>
        <dbReference type="Google" id="ProtNLM"/>
    </source>
</evidence>
<evidence type="ECO:0000313" key="2">
    <source>
        <dbReference type="Proteomes" id="UP000696485"/>
    </source>
</evidence>
<dbReference type="EMBL" id="JAAAUY010001069">
    <property type="protein sequence ID" value="KAF9324549.1"/>
    <property type="molecule type" value="Genomic_DNA"/>
</dbReference>
<protein>
    <recommendedName>
        <fullName evidence="3">AB hydrolase-1 domain-containing protein</fullName>
    </recommendedName>
</protein>
<gene>
    <name evidence="1" type="ORF">BG006_000418</name>
</gene>
<sequence length="199" mass="22032">MAEILRPGTFSAIIAVDPTMFPSQVNLKGSHDGHPLAQLALKRRDHWKSREEARRKLTEKKLFAFWHPDVLDLYLKHGLVDSTFKDGSSGVTLKTPKFQEAATFAAEDSAAYDAFDRLNEISIPVHIIVGENSEVNPPDLVDLKVARCKHGSVDVLKDAGHLFPMDSPAVTAECISTFLERFAHPQQDLTSAQRSGSKL</sequence>
<organism evidence="1 2">
    <name type="scientific">Podila minutissima</name>
    <dbReference type="NCBI Taxonomy" id="64525"/>
    <lineage>
        <taxon>Eukaryota</taxon>
        <taxon>Fungi</taxon>
        <taxon>Fungi incertae sedis</taxon>
        <taxon>Mucoromycota</taxon>
        <taxon>Mortierellomycotina</taxon>
        <taxon>Mortierellomycetes</taxon>
        <taxon>Mortierellales</taxon>
        <taxon>Mortierellaceae</taxon>
        <taxon>Podila</taxon>
    </lineage>
</organism>
<name>A0A9P5VHT3_9FUNG</name>
<dbReference type="AlphaFoldDB" id="A0A9P5VHT3"/>
<proteinExistence type="predicted"/>
<evidence type="ECO:0000313" key="1">
    <source>
        <dbReference type="EMBL" id="KAF9324549.1"/>
    </source>
</evidence>